<dbReference type="AlphaFoldDB" id="A0AAV7ETT1"/>
<name>A0AAV7ETT1_ARIFI</name>
<evidence type="ECO:0000313" key="1">
    <source>
        <dbReference type="EMBL" id="KAG9451047.1"/>
    </source>
</evidence>
<dbReference type="EMBL" id="JAINDJ010000004">
    <property type="protein sequence ID" value="KAG9451047.1"/>
    <property type="molecule type" value="Genomic_DNA"/>
</dbReference>
<protein>
    <submittedName>
        <fullName evidence="1">Uncharacterized protein</fullName>
    </submittedName>
</protein>
<organism evidence="1 2">
    <name type="scientific">Aristolochia fimbriata</name>
    <name type="common">White veined hardy Dutchman's pipe vine</name>
    <dbReference type="NCBI Taxonomy" id="158543"/>
    <lineage>
        <taxon>Eukaryota</taxon>
        <taxon>Viridiplantae</taxon>
        <taxon>Streptophyta</taxon>
        <taxon>Embryophyta</taxon>
        <taxon>Tracheophyta</taxon>
        <taxon>Spermatophyta</taxon>
        <taxon>Magnoliopsida</taxon>
        <taxon>Magnoliidae</taxon>
        <taxon>Piperales</taxon>
        <taxon>Aristolochiaceae</taxon>
        <taxon>Aristolochia</taxon>
    </lineage>
</organism>
<sequence length="203" mass="22630">MGLGHGERFFKQLHFKGSRGTRRTCCATQKGAINQCNTTNYLSVWSHEDTKKTPKWHSMSAYKIEPCMMRPESTSKMRLYIQEQITHLRQRSFQLGTWCWFTQTVRAQASAQASSSETPQTVTQVSGVGSFENAPTFFSILLDVQTLSHTNKSSWLLSRPLASFSLCSSARLLFALIACPKPMAGIAAPTRVHHISIIGASTL</sequence>
<proteinExistence type="predicted"/>
<accession>A0AAV7ETT1</accession>
<gene>
    <name evidence="1" type="ORF">H6P81_011012</name>
</gene>
<reference evidence="1 2" key="1">
    <citation type="submission" date="2021-07" db="EMBL/GenBank/DDBJ databases">
        <title>The Aristolochia fimbriata genome: insights into angiosperm evolution, floral development and chemical biosynthesis.</title>
        <authorList>
            <person name="Jiao Y."/>
        </authorList>
    </citation>
    <scope>NUCLEOTIDE SEQUENCE [LARGE SCALE GENOMIC DNA]</scope>
    <source>
        <strain evidence="1">IBCAS-2021</strain>
        <tissue evidence="1">Leaf</tissue>
    </source>
</reference>
<keyword evidence="2" id="KW-1185">Reference proteome</keyword>
<comment type="caution">
    <text evidence="1">The sequence shown here is derived from an EMBL/GenBank/DDBJ whole genome shotgun (WGS) entry which is preliminary data.</text>
</comment>
<dbReference type="Proteomes" id="UP000825729">
    <property type="component" value="Unassembled WGS sequence"/>
</dbReference>
<evidence type="ECO:0000313" key="2">
    <source>
        <dbReference type="Proteomes" id="UP000825729"/>
    </source>
</evidence>